<accession>A0A0N5C4F9</accession>
<dbReference type="AlphaFoldDB" id="A0A0N5C4F9"/>
<proteinExistence type="predicted"/>
<feature type="region of interest" description="Disordered" evidence="1">
    <location>
        <begin position="134"/>
        <end position="154"/>
    </location>
</feature>
<keyword evidence="2" id="KW-1185">Reference proteome</keyword>
<evidence type="ECO:0000313" key="3">
    <source>
        <dbReference type="WBParaSite" id="SPAL_0001284000.1"/>
    </source>
</evidence>
<feature type="compositionally biased region" description="Polar residues" evidence="1">
    <location>
        <begin position="134"/>
        <end position="146"/>
    </location>
</feature>
<protein>
    <submittedName>
        <fullName evidence="3">T2SSE_N domain-containing protein</fullName>
    </submittedName>
</protein>
<name>A0A0N5C4F9_STREA</name>
<organism evidence="2 3">
    <name type="scientific">Strongyloides papillosus</name>
    <name type="common">Intestinal threadworm</name>
    <dbReference type="NCBI Taxonomy" id="174720"/>
    <lineage>
        <taxon>Eukaryota</taxon>
        <taxon>Metazoa</taxon>
        <taxon>Ecdysozoa</taxon>
        <taxon>Nematoda</taxon>
        <taxon>Chromadorea</taxon>
        <taxon>Rhabditida</taxon>
        <taxon>Tylenchina</taxon>
        <taxon>Panagrolaimomorpha</taxon>
        <taxon>Strongyloidoidea</taxon>
        <taxon>Strongyloididae</taxon>
        <taxon>Strongyloides</taxon>
    </lineage>
</organism>
<reference evidence="3" key="1">
    <citation type="submission" date="2017-02" db="UniProtKB">
        <authorList>
            <consortium name="WormBaseParasite"/>
        </authorList>
    </citation>
    <scope>IDENTIFICATION</scope>
</reference>
<dbReference type="WBParaSite" id="SPAL_0001284000.1">
    <property type="protein sequence ID" value="SPAL_0001284000.1"/>
    <property type="gene ID" value="SPAL_0001284000"/>
</dbReference>
<sequence length="410" mass="46445">MVDKYIRTFNRILEVNCEDRLSGLEIILSNLSIFEDYSLKITKQSAMNEIINKVSYLSLIEKTEFFLKIDLPSSTIENEKLLKETARLLGFGIEISGLLLAKKIFNDRDSVRQDIKNNLNTIFQTARSVSTSHSHSFVPEMSSTPKKNTETAPAIQTALSTPESLSFIGPLPVLQPLENETKQTSRTSSTAKNFVNSTLSTLSSISRASSDKYRYVPLTNEEVDTILKVVQSKIIETEKDLSDIKMSENNINIITKFIDNSNAFGFIYTVEEKEIVQLVKRKLSTKVVEITALSFLVAPVIKTAFQKKCGITIFTNNEKVFKFFNELPNKPQKNLTDAALRNLSNSQKLLTEMTSVKFIFVPNNFEASIYSINNLLLKQVLNDWKSMNTSEHSDNFDMKTLEIELAKNKQ</sequence>
<evidence type="ECO:0000256" key="1">
    <source>
        <dbReference type="SAM" id="MobiDB-lite"/>
    </source>
</evidence>
<evidence type="ECO:0000313" key="2">
    <source>
        <dbReference type="Proteomes" id="UP000046392"/>
    </source>
</evidence>
<dbReference type="Proteomes" id="UP000046392">
    <property type="component" value="Unplaced"/>
</dbReference>